<feature type="compositionally biased region" description="Basic and acidic residues" evidence="6">
    <location>
        <begin position="223"/>
        <end position="298"/>
    </location>
</feature>
<keyword evidence="4 7" id="KW-1133">Transmembrane helix</keyword>
<feature type="region of interest" description="Disordered" evidence="6">
    <location>
        <begin position="185"/>
        <end position="298"/>
    </location>
</feature>
<evidence type="ECO:0000256" key="3">
    <source>
        <dbReference type="ARBA" id="ARBA00022692"/>
    </source>
</evidence>
<comment type="subcellular location">
    <subcellularLocation>
        <location evidence="1">Cell membrane</location>
        <topology evidence="1">Single-pass membrane protein</topology>
    </subcellularLocation>
</comment>
<keyword evidence="5 7" id="KW-0472">Membrane</keyword>
<protein>
    <recommendedName>
        <fullName evidence="8">RsgI N-terminal anti-sigma domain-containing protein</fullName>
    </recommendedName>
</protein>
<dbReference type="Pfam" id="PF23750">
    <property type="entry name" value="RsgI_M"/>
    <property type="match status" value="1"/>
</dbReference>
<dbReference type="Proteomes" id="UP000010146">
    <property type="component" value="Unassembled WGS sequence"/>
</dbReference>
<reference evidence="10" key="3">
    <citation type="submission" date="2015-02" db="EMBL/GenBank/DDBJ databases">
        <title>Genome analysis of three genomes within the thermophilic hydrogenogenic bacterial species Caldanaerobacter subterraneus.</title>
        <authorList>
            <person name="Sant'Anna F.H."/>
            <person name="Lebedinsky A."/>
            <person name="Sokolova T."/>
            <person name="Robb F.T."/>
            <person name="Gonzalez J.M."/>
        </authorList>
    </citation>
    <scope>NUCLEOTIDE SEQUENCE [LARGE SCALE GENOMIC DNA]</scope>
    <source>
        <strain evidence="10">DSM 12653</strain>
    </source>
</reference>
<evidence type="ECO:0000313" key="10">
    <source>
        <dbReference type="Proteomes" id="UP000010146"/>
    </source>
</evidence>
<name>B7RA30_9THEO</name>
<dbReference type="InterPro" id="IPR055431">
    <property type="entry name" value="RsgI_M"/>
</dbReference>
<evidence type="ECO:0000256" key="4">
    <source>
        <dbReference type="ARBA" id="ARBA00022989"/>
    </source>
</evidence>
<evidence type="ECO:0000313" key="9">
    <source>
        <dbReference type="EMBL" id="KKC30846.1"/>
    </source>
</evidence>
<dbReference type="EMBL" id="ABXP02000017">
    <property type="protein sequence ID" value="KKC30846.1"/>
    <property type="molecule type" value="Genomic_DNA"/>
</dbReference>
<evidence type="ECO:0000256" key="2">
    <source>
        <dbReference type="ARBA" id="ARBA00022475"/>
    </source>
</evidence>
<dbReference type="RefSeq" id="WP_009611177.1">
    <property type="nucleotide sequence ID" value="NZ_ABXP02000017.1"/>
</dbReference>
<dbReference type="Pfam" id="PF12791">
    <property type="entry name" value="RsgI_N"/>
    <property type="match status" value="1"/>
</dbReference>
<dbReference type="InterPro" id="IPR024449">
    <property type="entry name" value="Anti-sigma_RsgI_N"/>
</dbReference>
<gene>
    <name evidence="9" type="ORF">CDSM653_00096</name>
</gene>
<feature type="transmembrane region" description="Helical" evidence="7">
    <location>
        <begin position="52"/>
        <end position="71"/>
    </location>
</feature>
<comment type="caution">
    <text evidence="9">The sequence shown here is derived from an EMBL/GenBank/DDBJ whole genome shotgun (WGS) entry which is preliminary data.</text>
</comment>
<accession>B7RA30</accession>
<evidence type="ECO:0000256" key="7">
    <source>
        <dbReference type="SAM" id="Phobius"/>
    </source>
</evidence>
<keyword evidence="2" id="KW-1003">Cell membrane</keyword>
<evidence type="ECO:0000256" key="1">
    <source>
        <dbReference type="ARBA" id="ARBA00004162"/>
    </source>
</evidence>
<dbReference type="AlphaFoldDB" id="B7RA30"/>
<evidence type="ECO:0000256" key="5">
    <source>
        <dbReference type="ARBA" id="ARBA00023136"/>
    </source>
</evidence>
<sequence>MKAVVIKKEKDKAYLLTADGQFIASKKFKDAEIGETVEILHKNFFSHPAAKILIAASVIIALLVSVLTFRAPEVYAYVYIEINPSIKAAVDKNGKVISAISMNEEAKKILEKIPYKGLDISTFIVKTVEESEKMGFLRKDGEVIITTIPLKESKIVEEKVQEAVENIKKSKSALKFEVNAKEEKIQKTEKKNLKEPKDDKENDKKQDKKLKTKPPVKITNTEPKNEVTKDKQEKQKIKVEVPVKITKPDKEVQKETTEKPKEENSEKQEKSEMKDNNSKNGKNEKGENDNKNKKEVKK</sequence>
<evidence type="ECO:0000259" key="8">
    <source>
        <dbReference type="PROSITE" id="PS51849"/>
    </source>
</evidence>
<proteinExistence type="predicted"/>
<dbReference type="GO" id="GO:0005886">
    <property type="term" value="C:plasma membrane"/>
    <property type="evidence" value="ECO:0007669"/>
    <property type="project" value="UniProtKB-SubCell"/>
</dbReference>
<evidence type="ECO:0000256" key="6">
    <source>
        <dbReference type="SAM" id="MobiDB-lite"/>
    </source>
</evidence>
<keyword evidence="3 7" id="KW-0812">Transmembrane</keyword>
<organism evidence="9 10">
    <name type="scientific">Caldanaerobacter subterraneus subsp. pacificus DSM 12653</name>
    <dbReference type="NCBI Taxonomy" id="391606"/>
    <lineage>
        <taxon>Bacteria</taxon>
        <taxon>Bacillati</taxon>
        <taxon>Bacillota</taxon>
        <taxon>Clostridia</taxon>
        <taxon>Thermoanaerobacterales</taxon>
        <taxon>Thermoanaerobacteraceae</taxon>
        <taxon>Caldanaerobacter</taxon>
    </lineage>
</organism>
<feature type="compositionally biased region" description="Basic and acidic residues" evidence="6">
    <location>
        <begin position="185"/>
        <end position="206"/>
    </location>
</feature>
<dbReference type="PROSITE" id="PS51849">
    <property type="entry name" value="RSGI_N"/>
    <property type="match status" value="1"/>
</dbReference>
<reference evidence="9 10" key="1">
    <citation type="submission" date="2008-07" db="EMBL/GenBank/DDBJ databases">
        <authorList>
            <person name="Gonzalez J."/>
            <person name="Sokolova T."/>
            <person name="Ferriera S."/>
            <person name="Johnson J."/>
            <person name="Kravitz S."/>
            <person name="Beeson K."/>
            <person name="Sutton G."/>
            <person name="Rogers Y.-H."/>
            <person name="Friedman R."/>
            <person name="Frazier M."/>
            <person name="Venter J.C."/>
        </authorList>
    </citation>
    <scope>NUCLEOTIDE SEQUENCE [LARGE SCALE GENOMIC DNA]</scope>
    <source>
        <strain evidence="9 10">DSM 12653</strain>
    </source>
</reference>
<reference evidence="9 10" key="2">
    <citation type="journal article" date="2015" name="BMC Genomics">
        <title>Analysis of three genomes within the thermophilic bacterial species Caldanaerobacter subterraneus with a focus on carbon monoxide dehydrogenase evolution and hydrolase diversity.</title>
        <authorList>
            <person name="Sant'Anna F.H."/>
            <person name="Lebedinsky A.V."/>
            <person name="Sokolova T.G."/>
            <person name="Robb F.T."/>
            <person name="Gonzalez J.M."/>
        </authorList>
    </citation>
    <scope>NUCLEOTIDE SEQUENCE [LARGE SCALE GENOMIC DNA]</scope>
    <source>
        <strain evidence="9 10">DSM 12653</strain>
    </source>
</reference>
<feature type="domain" description="RsgI N-terminal anti-sigma" evidence="8">
    <location>
        <begin position="1"/>
        <end position="48"/>
    </location>
</feature>